<keyword evidence="1" id="KW-1133">Transmembrane helix</keyword>
<evidence type="ECO:0000256" key="1">
    <source>
        <dbReference type="SAM" id="Phobius"/>
    </source>
</evidence>
<dbReference type="InterPro" id="IPR006160">
    <property type="entry name" value="SCFA_transpt_AtoE"/>
</dbReference>
<proteinExistence type="predicted"/>
<feature type="transmembrane region" description="Helical" evidence="1">
    <location>
        <begin position="301"/>
        <end position="321"/>
    </location>
</feature>
<keyword evidence="1" id="KW-0472">Membrane</keyword>
<reference evidence="2 3" key="1">
    <citation type="submission" date="2019-08" db="EMBL/GenBank/DDBJ databases">
        <title>Bioinformatics analysis of the strain L3 and L5.</title>
        <authorList>
            <person name="Li X."/>
        </authorList>
    </citation>
    <scope>NUCLEOTIDE SEQUENCE [LARGE SCALE GENOMIC DNA]</scope>
    <source>
        <strain evidence="2 3">L5</strain>
    </source>
</reference>
<dbReference type="Pfam" id="PF02667">
    <property type="entry name" value="SCFA_trans"/>
    <property type="match status" value="1"/>
</dbReference>
<dbReference type="EMBL" id="VTPY01000003">
    <property type="protein sequence ID" value="KAA0012965.1"/>
    <property type="molecule type" value="Genomic_DNA"/>
</dbReference>
<feature type="transmembrane region" description="Helical" evidence="1">
    <location>
        <begin position="180"/>
        <end position="199"/>
    </location>
</feature>
<evidence type="ECO:0000313" key="2">
    <source>
        <dbReference type="EMBL" id="KAA0012965.1"/>
    </source>
</evidence>
<feature type="transmembrane region" description="Helical" evidence="1">
    <location>
        <begin position="261"/>
        <end position="280"/>
    </location>
</feature>
<dbReference type="PANTHER" id="PTHR41983:SF2">
    <property type="entry name" value="SHORT-CHAIN FATTY ACID TRANSPORTER-RELATED"/>
    <property type="match status" value="1"/>
</dbReference>
<feature type="transmembrane region" description="Helical" evidence="1">
    <location>
        <begin position="20"/>
        <end position="37"/>
    </location>
</feature>
<sequence length="438" mass="47664">MQTLTRYCLKFVEHCLPNALLLAIALSLIVFLLGVTVEGQSAITMFNGWGNGFSNLYQFAMQMSLILLTGFLIAKTPIVSRMIDRLAAIPKTPSQAAGLIAVVGMVTFYINWGFGMIVGAFLAREMGRRVKGLHYPLAVAAAYSGDIIRGTTASIPLLMATEGNFMEDVVGVVPITATLYSWWNVGLSLVLLFLLYYVFTRVKPETEEIQQFKGEPLENAVEKVDTAGMPWAEKLEYYRLPNILLALLPIGYLAINFHQLGFNLNLNLVIMIFLTIGLLLQPNPASMGKAIKEGILSCRGIIIQFPLYAGIAGMVKASGLADSLAAWFVDIATVHTFPIVTFISAGIVNIFIPSGGGQWAIQGPIMLEAAKTLGADIPQTIMAFTWGDAWTNQMQPFWALPLLGVAGLSARDIMGYCVMWTLICGATIMAAFVLLSMI</sequence>
<protein>
    <submittedName>
        <fullName evidence="2">Short-chain fatty acid transporter</fullName>
    </submittedName>
</protein>
<accession>A0A7V7KIS2</accession>
<name>A0A7V7KIS2_9GAMM</name>
<comment type="caution">
    <text evidence="2">The sequence shown here is derived from an EMBL/GenBank/DDBJ whole genome shotgun (WGS) entry which is preliminary data.</text>
</comment>
<organism evidence="2 3">
    <name type="scientific">Billgrantia pellis</name>
    <dbReference type="NCBI Taxonomy" id="2606936"/>
    <lineage>
        <taxon>Bacteria</taxon>
        <taxon>Pseudomonadati</taxon>
        <taxon>Pseudomonadota</taxon>
        <taxon>Gammaproteobacteria</taxon>
        <taxon>Oceanospirillales</taxon>
        <taxon>Halomonadaceae</taxon>
        <taxon>Billgrantia</taxon>
    </lineage>
</organism>
<dbReference type="Proteomes" id="UP000486760">
    <property type="component" value="Unassembled WGS sequence"/>
</dbReference>
<dbReference type="RefSeq" id="WP_149327919.1">
    <property type="nucleotide sequence ID" value="NZ_VTPY01000003.1"/>
</dbReference>
<dbReference type="GO" id="GO:0005886">
    <property type="term" value="C:plasma membrane"/>
    <property type="evidence" value="ECO:0007669"/>
    <property type="project" value="TreeGrafter"/>
</dbReference>
<dbReference type="PANTHER" id="PTHR41983">
    <property type="entry name" value="SHORT-CHAIN FATTY ACID TRANSPORTER-RELATED"/>
    <property type="match status" value="1"/>
</dbReference>
<keyword evidence="3" id="KW-1185">Reference proteome</keyword>
<feature type="transmembrane region" description="Helical" evidence="1">
    <location>
        <begin position="57"/>
        <end position="75"/>
    </location>
</feature>
<keyword evidence="1" id="KW-0812">Transmembrane</keyword>
<evidence type="ECO:0000313" key="3">
    <source>
        <dbReference type="Proteomes" id="UP000486760"/>
    </source>
</evidence>
<dbReference type="AlphaFoldDB" id="A0A7V7KIS2"/>
<gene>
    <name evidence="2" type="ORF">F0A17_08565</name>
</gene>
<feature type="transmembrane region" description="Helical" evidence="1">
    <location>
        <begin position="327"/>
        <end position="352"/>
    </location>
</feature>
<feature type="transmembrane region" description="Helical" evidence="1">
    <location>
        <begin position="96"/>
        <end position="123"/>
    </location>
</feature>
<feature type="transmembrane region" description="Helical" evidence="1">
    <location>
        <begin position="413"/>
        <end position="435"/>
    </location>
</feature>